<reference evidence="1 2" key="1">
    <citation type="journal article" date="2012" name="Genome Biol.">
        <title>Genome and low-iron response of an oceanic diatom adapted to chronic iron limitation.</title>
        <authorList>
            <person name="Lommer M."/>
            <person name="Specht M."/>
            <person name="Roy A.S."/>
            <person name="Kraemer L."/>
            <person name="Andreson R."/>
            <person name="Gutowska M.A."/>
            <person name="Wolf J."/>
            <person name="Bergner S.V."/>
            <person name="Schilhabel M.B."/>
            <person name="Klostermeier U.C."/>
            <person name="Beiko R.G."/>
            <person name="Rosenstiel P."/>
            <person name="Hippler M."/>
            <person name="Laroche J."/>
        </authorList>
    </citation>
    <scope>NUCLEOTIDE SEQUENCE [LARGE SCALE GENOMIC DNA]</scope>
    <source>
        <strain evidence="1 2">CCMP1005</strain>
    </source>
</reference>
<gene>
    <name evidence="1" type="ORF">THAOC_29506</name>
</gene>
<comment type="caution">
    <text evidence="1">The sequence shown here is derived from an EMBL/GenBank/DDBJ whole genome shotgun (WGS) entry which is preliminary data.</text>
</comment>
<dbReference type="AlphaFoldDB" id="K0RGA0"/>
<feature type="non-terminal residue" evidence="1">
    <location>
        <position position="1"/>
    </location>
</feature>
<dbReference type="EMBL" id="AGNL01041825">
    <property type="protein sequence ID" value="EJK51329.1"/>
    <property type="molecule type" value="Genomic_DNA"/>
</dbReference>
<accession>K0RGA0</accession>
<evidence type="ECO:0000313" key="2">
    <source>
        <dbReference type="Proteomes" id="UP000266841"/>
    </source>
</evidence>
<sequence>RVETLHNANDDGVLKIALLLAAVGRRRADRFMLAMLAGHGEKLRIPETQDEWSVRLDKANSVCNFLRVRKLHELVEGLIKAFEEYSTDDCHPYFEHKSKLVQLRDELRFKHTHFLGFRRQPYAYTYQVYGIAASVRQYRDAVLPELHSWAVSLRELVLVFDDVGKYSRSITLGIVKRFPPGSPKRYEVIIRLDQEHR</sequence>
<keyword evidence="2" id="KW-1185">Reference proteome</keyword>
<name>K0RGA0_THAOC</name>
<proteinExistence type="predicted"/>
<organism evidence="1 2">
    <name type="scientific">Thalassiosira oceanica</name>
    <name type="common">Marine diatom</name>
    <dbReference type="NCBI Taxonomy" id="159749"/>
    <lineage>
        <taxon>Eukaryota</taxon>
        <taxon>Sar</taxon>
        <taxon>Stramenopiles</taxon>
        <taxon>Ochrophyta</taxon>
        <taxon>Bacillariophyta</taxon>
        <taxon>Coscinodiscophyceae</taxon>
        <taxon>Thalassiosirophycidae</taxon>
        <taxon>Thalassiosirales</taxon>
        <taxon>Thalassiosiraceae</taxon>
        <taxon>Thalassiosira</taxon>
    </lineage>
</organism>
<dbReference type="Proteomes" id="UP000266841">
    <property type="component" value="Unassembled WGS sequence"/>
</dbReference>
<evidence type="ECO:0000313" key="1">
    <source>
        <dbReference type="EMBL" id="EJK51329.1"/>
    </source>
</evidence>
<protein>
    <submittedName>
        <fullName evidence="1">Uncharacterized protein</fullName>
    </submittedName>
</protein>